<dbReference type="SUPFAM" id="SSF56784">
    <property type="entry name" value="HAD-like"/>
    <property type="match status" value="1"/>
</dbReference>
<proteinExistence type="predicted"/>
<dbReference type="InterPro" id="IPR006439">
    <property type="entry name" value="HAD-SF_hydro_IA"/>
</dbReference>
<dbReference type="Gene3D" id="1.10.150.240">
    <property type="entry name" value="Putative phosphatase, domain 2"/>
    <property type="match status" value="1"/>
</dbReference>
<dbReference type="SUPFAM" id="SSF48239">
    <property type="entry name" value="Terpenoid cyclases/Protein prenyltransferases"/>
    <property type="match status" value="1"/>
</dbReference>
<evidence type="ECO:0008006" key="3">
    <source>
        <dbReference type="Google" id="ProtNLM"/>
    </source>
</evidence>
<keyword evidence="2" id="KW-1185">Reference proteome</keyword>
<dbReference type="NCBIfam" id="TIGR01509">
    <property type="entry name" value="HAD-SF-IA-v3"/>
    <property type="match status" value="1"/>
</dbReference>
<dbReference type="InterPro" id="IPR008930">
    <property type="entry name" value="Terpenoid_cyclase/PrenylTrfase"/>
</dbReference>
<dbReference type="SFLD" id="SFLDS00003">
    <property type="entry name" value="Haloacid_Dehalogenase"/>
    <property type="match status" value="1"/>
</dbReference>
<reference evidence="1" key="1">
    <citation type="submission" date="2021-03" db="EMBL/GenBank/DDBJ databases">
        <title>Revisited historic fungal species revealed as producer of novel bioactive compounds through whole genome sequencing and comparative genomics.</title>
        <authorList>
            <person name="Vignolle G.A."/>
            <person name="Hochenegger N."/>
            <person name="Mach R.L."/>
            <person name="Mach-Aigner A.R."/>
            <person name="Javad Rahimi M."/>
            <person name="Salim K.A."/>
            <person name="Chan C.M."/>
            <person name="Lim L.B.L."/>
            <person name="Cai F."/>
            <person name="Druzhinina I.S."/>
            <person name="U'Ren J.M."/>
            <person name="Derntl C."/>
        </authorList>
    </citation>
    <scope>NUCLEOTIDE SEQUENCE</scope>
    <source>
        <strain evidence="1">TUCIM 5799</strain>
    </source>
</reference>
<dbReference type="CDD" id="cd02603">
    <property type="entry name" value="HAD_sEH-N_like"/>
    <property type="match status" value="1"/>
</dbReference>
<dbReference type="GO" id="GO:0016791">
    <property type="term" value="F:phosphatase activity"/>
    <property type="evidence" value="ECO:0007669"/>
    <property type="project" value="UniProtKB-ARBA"/>
</dbReference>
<dbReference type="Gene3D" id="3.40.50.1000">
    <property type="entry name" value="HAD superfamily/HAD-like"/>
    <property type="match status" value="1"/>
</dbReference>
<dbReference type="SFLD" id="SFLDG01129">
    <property type="entry name" value="C1.5:_HAD__Beta-PGM__Phosphata"/>
    <property type="match status" value="1"/>
</dbReference>
<dbReference type="InterPro" id="IPR023214">
    <property type="entry name" value="HAD_sf"/>
</dbReference>
<dbReference type="EMBL" id="JAFIMR010000005">
    <property type="protein sequence ID" value="KAI1879131.1"/>
    <property type="molecule type" value="Genomic_DNA"/>
</dbReference>
<dbReference type="Proteomes" id="UP000829685">
    <property type="component" value="Unassembled WGS sequence"/>
</dbReference>
<dbReference type="PANTHER" id="PTHR43611:SF3">
    <property type="entry name" value="FLAVIN MONONUCLEOTIDE HYDROLASE 1, CHLOROPLATIC"/>
    <property type="match status" value="1"/>
</dbReference>
<dbReference type="AlphaFoldDB" id="A0A9Q0AT65"/>
<comment type="caution">
    <text evidence="1">The sequence shown here is derived from an EMBL/GenBank/DDBJ whole genome shotgun (WGS) entry which is preliminary data.</text>
</comment>
<gene>
    <name evidence="1" type="ORF">JX265_003308</name>
</gene>
<dbReference type="PANTHER" id="PTHR43611">
    <property type="entry name" value="ALPHA-D-GLUCOSE 1-PHOSPHATE PHOSPHATASE"/>
    <property type="match status" value="1"/>
</dbReference>
<evidence type="ECO:0000313" key="1">
    <source>
        <dbReference type="EMBL" id="KAI1879131.1"/>
    </source>
</evidence>
<name>A0A9Q0AT65_9PEZI</name>
<evidence type="ECO:0000313" key="2">
    <source>
        <dbReference type="Proteomes" id="UP000829685"/>
    </source>
</evidence>
<dbReference type="InterPro" id="IPR036412">
    <property type="entry name" value="HAD-like_sf"/>
</dbReference>
<dbReference type="InterPro" id="IPR023198">
    <property type="entry name" value="PGP-like_dom2"/>
</dbReference>
<accession>A0A9Q0AT65</accession>
<protein>
    <recommendedName>
        <fullName evidence="3">HAD-like protein</fullName>
    </recommendedName>
</protein>
<dbReference type="Pfam" id="PF00702">
    <property type="entry name" value="Hydrolase"/>
    <property type="match status" value="1"/>
</dbReference>
<sequence length="507" mass="56913">MTSNFKALVFDLGGVLLNWDRSSVDVMTPNQFLTIMNSTTWHNLDRGLVTLKEACVEFGHLLGLDASTAEAALEQAQLSLTPNTSLIETIHDLRASNPSLKFYVMSNISREHFEIVQRLNIPWSVFDKAFASGVEGMRKPDLCFFEHVIKQTGVPADQIVMIDDTAENICAARSKGMHGILVDKALPNVNITLRNMLQDPLPRAQAFLKNNAGSHHCTVEGHEEIQLKDNFAQLMIWELTDDEDIIYLKWPNGRMLGSQDTHANGNTCTASQVEDGLWNYFFEAPILTTRQFPPDADTTSTAYLSLPKRYLSTVPPVELILDEMAANSDSDGIMQTYFDPKRPRVTPEVCCNILRVFHSFGHGSDPRIKRTEDYVVECLNNNACLNGNRHYSTPESFLYFVARLYAETNSLSLRKRLKAIKPQLQKRLDMPANPLALALRLFACQSMRVDPLLYQKDLERLLSLQEEDGGWPAGHFCCIGRTGARIGNRGLTTALVARILQHEKANA</sequence>
<organism evidence="1 2">
    <name type="scientific">Neoarthrinium moseri</name>
    <dbReference type="NCBI Taxonomy" id="1658444"/>
    <lineage>
        <taxon>Eukaryota</taxon>
        <taxon>Fungi</taxon>
        <taxon>Dikarya</taxon>
        <taxon>Ascomycota</taxon>
        <taxon>Pezizomycotina</taxon>
        <taxon>Sordariomycetes</taxon>
        <taxon>Xylariomycetidae</taxon>
        <taxon>Amphisphaeriales</taxon>
        <taxon>Apiosporaceae</taxon>
        <taxon>Neoarthrinium</taxon>
    </lineage>
</organism>